<feature type="compositionally biased region" description="Low complexity" evidence="8">
    <location>
        <begin position="8"/>
        <end position="21"/>
    </location>
</feature>
<keyword evidence="3" id="KW-0808">Transferase</keyword>
<organism evidence="10 11">
    <name type="scientific">Nonomuraea marmarensis</name>
    <dbReference type="NCBI Taxonomy" id="3351344"/>
    <lineage>
        <taxon>Bacteria</taxon>
        <taxon>Bacillati</taxon>
        <taxon>Actinomycetota</taxon>
        <taxon>Actinomycetes</taxon>
        <taxon>Streptosporangiales</taxon>
        <taxon>Streptosporangiaceae</taxon>
        <taxon>Nonomuraea</taxon>
    </lineage>
</organism>
<feature type="transmembrane region" description="Helical" evidence="9">
    <location>
        <begin position="204"/>
        <end position="225"/>
    </location>
</feature>
<comment type="subcellular location">
    <subcellularLocation>
        <location evidence="1">Cell membrane</location>
        <topology evidence="1">Multi-pass membrane protein</topology>
    </subcellularLocation>
</comment>
<feature type="transmembrane region" description="Helical" evidence="9">
    <location>
        <begin position="92"/>
        <end position="111"/>
    </location>
</feature>
<feature type="transmembrane region" description="Helical" evidence="9">
    <location>
        <begin position="413"/>
        <end position="440"/>
    </location>
</feature>
<name>A0ABW7AM88_9ACTN</name>
<dbReference type="RefSeq" id="WP_393170936.1">
    <property type="nucleotide sequence ID" value="NZ_JBICRM010000020.1"/>
</dbReference>
<evidence type="ECO:0000256" key="5">
    <source>
        <dbReference type="ARBA" id="ARBA00022989"/>
    </source>
</evidence>
<feature type="transmembrane region" description="Helical" evidence="9">
    <location>
        <begin position="68"/>
        <end position="85"/>
    </location>
</feature>
<evidence type="ECO:0000256" key="1">
    <source>
        <dbReference type="ARBA" id="ARBA00004651"/>
    </source>
</evidence>
<evidence type="ECO:0000256" key="8">
    <source>
        <dbReference type="SAM" id="MobiDB-lite"/>
    </source>
</evidence>
<dbReference type="Pfam" id="PF09594">
    <property type="entry name" value="GT87"/>
    <property type="match status" value="1"/>
</dbReference>
<feature type="region of interest" description="Disordered" evidence="8">
    <location>
        <begin position="1"/>
        <end position="21"/>
    </location>
</feature>
<comment type="caution">
    <text evidence="10">The sequence shown here is derived from an EMBL/GenBank/DDBJ whole genome shotgun (WGS) entry which is preliminary data.</text>
</comment>
<dbReference type="EMBL" id="JBICRM010000020">
    <property type="protein sequence ID" value="MFG1707332.1"/>
    <property type="molecule type" value="Genomic_DNA"/>
</dbReference>
<keyword evidence="6 9" id="KW-0472">Membrane</keyword>
<proteinExistence type="inferred from homology"/>
<keyword evidence="11" id="KW-1185">Reference proteome</keyword>
<evidence type="ECO:0000256" key="9">
    <source>
        <dbReference type="SAM" id="Phobius"/>
    </source>
</evidence>
<evidence type="ECO:0000256" key="7">
    <source>
        <dbReference type="ARBA" id="ARBA00024033"/>
    </source>
</evidence>
<feature type="transmembrane region" description="Helical" evidence="9">
    <location>
        <begin position="384"/>
        <end position="401"/>
    </location>
</feature>
<evidence type="ECO:0000256" key="6">
    <source>
        <dbReference type="ARBA" id="ARBA00023136"/>
    </source>
</evidence>
<keyword evidence="4 9" id="KW-0812">Transmembrane</keyword>
<feature type="transmembrane region" description="Helical" evidence="9">
    <location>
        <begin position="452"/>
        <end position="479"/>
    </location>
</feature>
<accession>A0ABW7AM88</accession>
<evidence type="ECO:0000256" key="2">
    <source>
        <dbReference type="ARBA" id="ARBA00022475"/>
    </source>
</evidence>
<feature type="transmembrane region" description="Helical" evidence="9">
    <location>
        <begin position="43"/>
        <end position="62"/>
    </location>
</feature>
<sequence>MNDPTPAAPASGSAASSVAPPRTVPALPSAAALAGAPARRRTVLAAGLLAAQVTVLAVIFHAAPSGLYWWYAAAWGLFALAVWALRGVPGRSAARLVLVGGLAVVATGLLGPPGTSTDSYRYAWDGRVQSAGMSPYDHAPADPALASLRDPWLFPGCAQGHFYPIGGGACTRINRPSVHTIYPPLAEAYFLLVDRLAPAGARHVPLQVSGALLAGGTTAVLLVLLRRRDVRQAAYWAWCPVVPMEAVSNAHVDMLAVAAVVLALGVSTRHLRGGTAGRGWPVRWRRLAGRGALLGAAVAVKLVPAVVVPGALSGALSSARQARRALWTLVPAVLLVVAAYLPYVLASRASVLGYLFGYVAEEGYDEAGAGDRYALLRLLLPDSWTLPACLAILAAVVFHVLRHGDPDRPQRGALTLAGTAFLLLTPGYPWYALLIVALVALDGRWEWLGIPLAGAVAYLTPMGTPAYAMAAVVVGIGVVRRHTMSS</sequence>
<feature type="transmembrane region" description="Helical" evidence="9">
    <location>
        <begin position="325"/>
        <end position="345"/>
    </location>
</feature>
<keyword evidence="5 9" id="KW-1133">Transmembrane helix</keyword>
<evidence type="ECO:0000256" key="3">
    <source>
        <dbReference type="ARBA" id="ARBA00022679"/>
    </source>
</evidence>
<evidence type="ECO:0000313" key="11">
    <source>
        <dbReference type="Proteomes" id="UP001603978"/>
    </source>
</evidence>
<feature type="transmembrane region" description="Helical" evidence="9">
    <location>
        <begin position="287"/>
        <end position="313"/>
    </location>
</feature>
<keyword evidence="2" id="KW-1003">Cell membrane</keyword>
<dbReference type="Proteomes" id="UP001603978">
    <property type="component" value="Unassembled WGS sequence"/>
</dbReference>
<dbReference type="InterPro" id="IPR018584">
    <property type="entry name" value="GT87"/>
</dbReference>
<evidence type="ECO:0000256" key="4">
    <source>
        <dbReference type="ARBA" id="ARBA00022692"/>
    </source>
</evidence>
<reference evidence="10 11" key="1">
    <citation type="submission" date="2024-10" db="EMBL/GenBank/DDBJ databases">
        <authorList>
            <person name="Topkara A.R."/>
            <person name="Saygin H."/>
        </authorList>
    </citation>
    <scope>NUCLEOTIDE SEQUENCE [LARGE SCALE GENOMIC DNA]</scope>
    <source>
        <strain evidence="10 11">M3C6</strain>
    </source>
</reference>
<feature type="transmembrane region" description="Helical" evidence="9">
    <location>
        <begin position="246"/>
        <end position="267"/>
    </location>
</feature>
<gene>
    <name evidence="10" type="ORF">ACFLIM_29450</name>
</gene>
<protein>
    <submittedName>
        <fullName evidence="10">Glycosyltransferase 87 family protein</fullName>
    </submittedName>
</protein>
<evidence type="ECO:0000313" key="10">
    <source>
        <dbReference type="EMBL" id="MFG1707332.1"/>
    </source>
</evidence>
<comment type="similarity">
    <text evidence="7">Belongs to the glycosyltransferase 87 family.</text>
</comment>